<name>A0A7S8EBN8_9CHLR</name>
<gene>
    <name evidence="2" type="ORF">G4Y79_06185</name>
</gene>
<organism evidence="2 3">
    <name type="scientific">Phototrophicus methaneseepsis</name>
    <dbReference type="NCBI Taxonomy" id="2710758"/>
    <lineage>
        <taxon>Bacteria</taxon>
        <taxon>Bacillati</taxon>
        <taxon>Chloroflexota</taxon>
        <taxon>Candidatus Thermofontia</taxon>
        <taxon>Phototrophicales</taxon>
        <taxon>Phototrophicaceae</taxon>
        <taxon>Phototrophicus</taxon>
    </lineage>
</organism>
<dbReference type="RefSeq" id="WP_195172030.1">
    <property type="nucleotide sequence ID" value="NZ_CP062983.1"/>
</dbReference>
<dbReference type="Gene3D" id="3.40.630.30">
    <property type="match status" value="1"/>
</dbReference>
<dbReference type="GO" id="GO:0016747">
    <property type="term" value="F:acyltransferase activity, transferring groups other than amino-acyl groups"/>
    <property type="evidence" value="ECO:0007669"/>
    <property type="project" value="InterPro"/>
</dbReference>
<reference evidence="2 3" key="1">
    <citation type="submission" date="2020-02" db="EMBL/GenBank/DDBJ databases">
        <authorList>
            <person name="Zheng R.K."/>
            <person name="Sun C.M."/>
        </authorList>
    </citation>
    <scope>NUCLEOTIDE SEQUENCE [LARGE SCALE GENOMIC DNA]</scope>
    <source>
        <strain evidence="3">rifampicinis</strain>
    </source>
</reference>
<dbReference type="Pfam" id="PF00583">
    <property type="entry name" value="Acetyltransf_1"/>
    <property type="match status" value="1"/>
</dbReference>
<feature type="domain" description="N-acetyltransferase" evidence="1">
    <location>
        <begin position="69"/>
        <end position="138"/>
    </location>
</feature>
<dbReference type="CDD" id="cd04301">
    <property type="entry name" value="NAT_SF"/>
    <property type="match status" value="1"/>
</dbReference>
<proteinExistence type="predicted"/>
<dbReference type="SUPFAM" id="SSF55729">
    <property type="entry name" value="Acyl-CoA N-acyltransferases (Nat)"/>
    <property type="match status" value="1"/>
</dbReference>
<evidence type="ECO:0000313" key="2">
    <source>
        <dbReference type="EMBL" id="QPC83966.1"/>
    </source>
</evidence>
<dbReference type="InterPro" id="IPR016181">
    <property type="entry name" value="Acyl_CoA_acyltransferase"/>
</dbReference>
<evidence type="ECO:0000259" key="1">
    <source>
        <dbReference type="Pfam" id="PF00583"/>
    </source>
</evidence>
<dbReference type="InterPro" id="IPR000182">
    <property type="entry name" value="GNAT_dom"/>
</dbReference>
<dbReference type="AlphaFoldDB" id="A0A7S8EBN8"/>
<keyword evidence="3" id="KW-1185">Reference proteome</keyword>
<dbReference type="KEGG" id="pmet:G4Y79_06185"/>
<dbReference type="Proteomes" id="UP000594468">
    <property type="component" value="Chromosome"/>
</dbReference>
<evidence type="ECO:0000313" key="3">
    <source>
        <dbReference type="Proteomes" id="UP000594468"/>
    </source>
</evidence>
<keyword evidence="2" id="KW-0808">Transferase</keyword>
<accession>A0A7S8EBN8</accession>
<sequence length="350" mass="38860">MPQEFSIREMTSGDSVALAVLTEQSPDSGRIAINPHFHVPAYDVYKMRHGDIIGVVAEIPGYEGLAGAAHVSFGTCQFEGKVYPYALLSGLMVHPDYRKRGIAGALAQWGFQRAIERSGKETLLLADIQQGNLASMASAKKWASQISGKIVVCPVPMRSQPPQANPDVTVRQVKPEELPAVAAHLNDFYKDANFYRPQTAESLHHWLETTPLDTPVHHYIVAVDRTGRLLAGMGIKEEGRLMSLHIASAPAMIKFANVFLNVIPADYNLRNLETRKLWFAPGQAAAGRYLWQTVRYEWRERGSNLVANYDPRGPITQMLQIRPWLPTTSLTVALRGPVPMSEDRLIDPLT</sequence>
<dbReference type="EMBL" id="CP062983">
    <property type="protein sequence ID" value="QPC83966.1"/>
    <property type="molecule type" value="Genomic_DNA"/>
</dbReference>
<protein>
    <submittedName>
        <fullName evidence="2">GNAT family N-acetyltransferase</fullName>
    </submittedName>
</protein>